<proteinExistence type="predicted"/>
<name>A0A0F9AYX4_9ZZZZ</name>
<feature type="non-terminal residue" evidence="1">
    <location>
        <position position="87"/>
    </location>
</feature>
<comment type="caution">
    <text evidence="1">The sequence shown here is derived from an EMBL/GenBank/DDBJ whole genome shotgun (WGS) entry which is preliminary data.</text>
</comment>
<reference evidence="1" key="1">
    <citation type="journal article" date="2015" name="Nature">
        <title>Complex archaea that bridge the gap between prokaryotes and eukaryotes.</title>
        <authorList>
            <person name="Spang A."/>
            <person name="Saw J.H."/>
            <person name="Jorgensen S.L."/>
            <person name="Zaremba-Niedzwiedzka K."/>
            <person name="Martijn J."/>
            <person name="Lind A.E."/>
            <person name="van Eijk R."/>
            <person name="Schleper C."/>
            <person name="Guy L."/>
            <person name="Ettema T.J."/>
        </authorList>
    </citation>
    <scope>NUCLEOTIDE SEQUENCE</scope>
</reference>
<evidence type="ECO:0000313" key="1">
    <source>
        <dbReference type="EMBL" id="KKL14819.1"/>
    </source>
</evidence>
<gene>
    <name evidence="1" type="ORF">LCGC14_2511850</name>
</gene>
<dbReference type="EMBL" id="LAZR01040306">
    <property type="protein sequence ID" value="KKL14819.1"/>
    <property type="molecule type" value="Genomic_DNA"/>
</dbReference>
<sequence>MAQKKFLNRDNKKNQVSADDEWAHLVGVEEGPKLEISDVLDVEDRNIFIRSKKPKKYSTTDVIQEEISETGFKTRTTDQYVRLVNAI</sequence>
<dbReference type="AlphaFoldDB" id="A0A0F9AYX4"/>
<protein>
    <submittedName>
        <fullName evidence="1">Uncharacterized protein</fullName>
    </submittedName>
</protein>
<accession>A0A0F9AYX4</accession>
<organism evidence="1">
    <name type="scientific">marine sediment metagenome</name>
    <dbReference type="NCBI Taxonomy" id="412755"/>
    <lineage>
        <taxon>unclassified sequences</taxon>
        <taxon>metagenomes</taxon>
        <taxon>ecological metagenomes</taxon>
    </lineage>
</organism>